<dbReference type="InterPro" id="IPR050471">
    <property type="entry name" value="AB_hydrolase"/>
</dbReference>
<evidence type="ECO:0000313" key="3">
    <source>
        <dbReference type="Proteomes" id="UP000193040"/>
    </source>
</evidence>
<comment type="caution">
    <text evidence="2">The sequence shown here is derived from an EMBL/GenBank/DDBJ whole genome shotgun (WGS) entry which is preliminary data.</text>
</comment>
<dbReference type="Pfam" id="PF12146">
    <property type="entry name" value="Hydrolase_4"/>
    <property type="match status" value="1"/>
</dbReference>
<protein>
    <submittedName>
        <fullName evidence="2">Adenylate/guanylate cyclase domain-containing protein</fullName>
    </submittedName>
</protein>
<keyword evidence="3" id="KW-1185">Reference proteome</keyword>
<dbReference type="PROSITE" id="PS50125">
    <property type="entry name" value="GUANYLATE_CYCLASE_2"/>
    <property type="match status" value="1"/>
</dbReference>
<dbReference type="SMART" id="SM00044">
    <property type="entry name" value="CYCc"/>
    <property type="match status" value="1"/>
</dbReference>
<sequence>MSDRRVRYARNGSVRLAYREFGTGDTTLVWNPGWFSNVDLVDEPTSPITAVVEQLAELTHLIVWDKRGTGLSDPATHVPPLDERMDDLHAVLDAAHAFRPALFGMSEGGPMSLLFAATYPERVQSLVMYGVSARFSQELPDHPWGFTAEEKAEHLEAIESHWGEGALGELFFGDFAEIPGFRDLYGRIQRVSASPTMAAWLWQALLEIDVRSILGSVRAPTLVLARPTDRVASFDAARALAAAIPGSRFQALSEGPHSLVDEAVGSAILDFVCGASSAAVDERVVKTVLFTDIVGSTELLSARGDAHWRRQLDAHDKTVDWLLNKYSGRRAKHTGDGIFALFDGPTKAARCALELVPALATRGIRIRAGVHTGECERRGEEWSGVAVHTGARIGALARSGEVLTSRTVRDLSAGSGLTFDSLGPHRLKGLPEEIDVYRVAAATNVVTS</sequence>
<organism evidence="2 3">
    <name type="scientific">Mycobacterium simiae</name>
    <name type="common">Mycobacterium habana</name>
    <dbReference type="NCBI Taxonomy" id="1784"/>
    <lineage>
        <taxon>Bacteria</taxon>
        <taxon>Bacillati</taxon>
        <taxon>Actinomycetota</taxon>
        <taxon>Actinomycetes</taxon>
        <taxon>Mycobacteriales</taxon>
        <taxon>Mycobacteriaceae</taxon>
        <taxon>Mycobacterium</taxon>
        <taxon>Mycobacterium simiae complex</taxon>
    </lineage>
</organism>
<dbReference type="SUPFAM" id="SSF55073">
    <property type="entry name" value="Nucleotide cyclase"/>
    <property type="match status" value="1"/>
</dbReference>
<name>A0A1X0Y5M3_MYCSI</name>
<dbReference type="InterPro" id="IPR029058">
    <property type="entry name" value="AB_hydrolase_fold"/>
</dbReference>
<dbReference type="RefSeq" id="WP_061558084.1">
    <property type="nucleotide sequence ID" value="NZ_MZZM01000017.1"/>
</dbReference>
<dbReference type="Pfam" id="PF00211">
    <property type="entry name" value="Guanylate_cyc"/>
    <property type="match status" value="1"/>
</dbReference>
<dbReference type="InterPro" id="IPR029787">
    <property type="entry name" value="Nucleotide_cyclase"/>
</dbReference>
<dbReference type="CDD" id="cd07302">
    <property type="entry name" value="CHD"/>
    <property type="match status" value="1"/>
</dbReference>
<dbReference type="InterPro" id="IPR001054">
    <property type="entry name" value="A/G_cyclase"/>
</dbReference>
<dbReference type="PANTHER" id="PTHR43433">
    <property type="entry name" value="HYDROLASE, ALPHA/BETA FOLD FAMILY PROTEIN"/>
    <property type="match status" value="1"/>
</dbReference>
<reference evidence="2 3" key="1">
    <citation type="submission" date="2017-03" db="EMBL/GenBank/DDBJ databases">
        <title>Genomic insights into Mycobacterium simiae human colonization.</title>
        <authorList>
            <person name="Steffani J.L."/>
            <person name="Brunck M.E."/>
            <person name="Cruz E."/>
            <person name="Montiel R."/>
            <person name="Barona F."/>
        </authorList>
    </citation>
    <scope>NUCLEOTIDE SEQUENCE [LARGE SCALE GENOMIC DNA]</scope>
    <source>
        <strain evidence="2 3">MsiGto</strain>
    </source>
</reference>
<dbReference type="Proteomes" id="UP000193040">
    <property type="component" value="Unassembled WGS sequence"/>
</dbReference>
<evidence type="ECO:0000313" key="2">
    <source>
        <dbReference type="EMBL" id="ORJ60372.1"/>
    </source>
</evidence>
<proteinExistence type="predicted"/>
<dbReference type="InterPro" id="IPR022742">
    <property type="entry name" value="Hydrolase_4"/>
</dbReference>
<evidence type="ECO:0000259" key="1">
    <source>
        <dbReference type="PROSITE" id="PS50125"/>
    </source>
</evidence>
<dbReference type="EMBL" id="MZZM01000017">
    <property type="protein sequence ID" value="ORJ60372.1"/>
    <property type="molecule type" value="Genomic_DNA"/>
</dbReference>
<dbReference type="PANTHER" id="PTHR43433:SF8">
    <property type="entry name" value="BIFUNCTIONAL LIPASE_ADENYLATE CYCLASE LIPJ"/>
    <property type="match status" value="1"/>
</dbReference>
<dbReference type="Gene3D" id="3.40.50.1820">
    <property type="entry name" value="alpha/beta hydrolase"/>
    <property type="match status" value="1"/>
</dbReference>
<dbReference type="GO" id="GO:0035556">
    <property type="term" value="P:intracellular signal transduction"/>
    <property type="evidence" value="ECO:0007669"/>
    <property type="project" value="InterPro"/>
</dbReference>
<dbReference type="STRING" id="1784.VC42_17075"/>
<dbReference type="PRINTS" id="PR00111">
    <property type="entry name" value="ABHYDROLASE"/>
</dbReference>
<dbReference type="AlphaFoldDB" id="A0A1X0Y5M3"/>
<dbReference type="GO" id="GO:0009190">
    <property type="term" value="P:cyclic nucleotide biosynthetic process"/>
    <property type="evidence" value="ECO:0007669"/>
    <property type="project" value="InterPro"/>
</dbReference>
<gene>
    <name evidence="2" type="ORF">B5M45_13255</name>
</gene>
<dbReference type="InterPro" id="IPR000073">
    <property type="entry name" value="AB_hydrolase_1"/>
</dbReference>
<accession>A0A1X0Y5M3</accession>
<feature type="domain" description="Guanylate cyclase" evidence="1">
    <location>
        <begin position="287"/>
        <end position="394"/>
    </location>
</feature>
<dbReference type="Gene3D" id="3.30.70.1230">
    <property type="entry name" value="Nucleotide cyclase"/>
    <property type="match status" value="1"/>
</dbReference>
<dbReference type="SUPFAM" id="SSF53474">
    <property type="entry name" value="alpha/beta-Hydrolases"/>
    <property type="match status" value="1"/>
</dbReference>
<dbReference type="GO" id="GO:0004016">
    <property type="term" value="F:adenylate cyclase activity"/>
    <property type="evidence" value="ECO:0007669"/>
    <property type="project" value="UniProtKB-ARBA"/>
</dbReference>